<evidence type="ECO:0000256" key="3">
    <source>
        <dbReference type="SAM" id="MobiDB-lite"/>
    </source>
</evidence>
<dbReference type="GO" id="GO:0005615">
    <property type="term" value="C:extracellular space"/>
    <property type="evidence" value="ECO:0007669"/>
    <property type="project" value="TreeGrafter"/>
</dbReference>
<dbReference type="EMBL" id="JAVRJZ010000019">
    <property type="protein sequence ID" value="KAK2707587.1"/>
    <property type="molecule type" value="Genomic_DNA"/>
</dbReference>
<dbReference type="AlphaFoldDB" id="A0AA88HMG7"/>
<dbReference type="GO" id="GO:0031012">
    <property type="term" value="C:extracellular matrix"/>
    <property type="evidence" value="ECO:0007669"/>
    <property type="project" value="TreeGrafter"/>
</dbReference>
<dbReference type="PANTHER" id="PTHR12236">
    <property type="entry name" value="STRUCTURAL CONTITUENT OF CUTICLE"/>
    <property type="match status" value="1"/>
</dbReference>
<comment type="caution">
    <text evidence="5">The sequence shown here is derived from an EMBL/GenBank/DDBJ whole genome shotgun (WGS) entry which is preliminary data.</text>
</comment>
<feature type="compositionally biased region" description="Polar residues" evidence="3">
    <location>
        <begin position="108"/>
        <end position="127"/>
    </location>
</feature>
<feature type="signal peptide" evidence="4">
    <location>
        <begin position="1"/>
        <end position="21"/>
    </location>
</feature>
<sequence length="671" mass="76404">MSVKLGLIIVVQLLVIKSVNAERRNSNRWEEYEEYGAGMPYSFAYTVRDDETYNNYGHKEDSNGKRTEGEYFVNLPDGRTQVVTYYVDADSGFVADVKYVDGPYKPSTYTSKTTAYSQSEPSIPQKQNNYYNEDDYDNRQVEPSYYQQKTPSRGNLVNSFISTEKVGTLSLRPSSSPVRPVSAYTSPKTSSRLYSAKNTQLLVTPRPRMDQQKGIYINRKPSIEESAFRDQQILSYANGATTSRQYVKVNKNPKVSSVYKPKVKYASIAQLPLRRPIEAEPVDLSVKEALAKYQIKKFDTIFRDEANNNFESQPSVDPVFKPTKQYFIKDVEFGRKLMNSKGKQINNKIVRPIASKEADEALYTRQSLSRPAYSKNLVSVPEVNYQEPTLTRQYSRDMTGSDSNSIQLYPISQQEEPALSRQYQLKKTYINTDPNDYKLTRQYILTADDALDEKLQPIDSQLDRAYARFVNNLNRPESPEQLSRQYLIKEEISPYGDDESSVDEQNAILQPQQRVQYVLKNPTSLRGQYKLNRVGVSPTTNNRLFKVLLSNKQFSRRSENQDNSSTNTEKSSTTLLSNDLSHNSTLVSFSPTPVPQMLIKKRDSTVKTESIGKSKQLKSASFKTDGAILKPPAGNAKVPKKRLILHAYIDNNNKLVISDGFTTKMKEISTN</sequence>
<name>A0AA88HMG7_ARTSF</name>
<feature type="region of interest" description="Disordered" evidence="3">
    <location>
        <begin position="108"/>
        <end position="135"/>
    </location>
</feature>
<keyword evidence="6" id="KW-1185">Reference proteome</keyword>
<dbReference type="PANTHER" id="PTHR12236:SF79">
    <property type="entry name" value="CUTICULAR PROTEIN 50CB-RELATED"/>
    <property type="match status" value="1"/>
</dbReference>
<feature type="chain" id="PRO_5041720161" description="Cuticle protein" evidence="4">
    <location>
        <begin position="22"/>
        <end position="671"/>
    </location>
</feature>
<organism evidence="5 6">
    <name type="scientific">Artemia franciscana</name>
    <name type="common">Brine shrimp</name>
    <name type="synonym">Artemia sanfranciscana</name>
    <dbReference type="NCBI Taxonomy" id="6661"/>
    <lineage>
        <taxon>Eukaryota</taxon>
        <taxon>Metazoa</taxon>
        <taxon>Ecdysozoa</taxon>
        <taxon>Arthropoda</taxon>
        <taxon>Crustacea</taxon>
        <taxon>Branchiopoda</taxon>
        <taxon>Anostraca</taxon>
        <taxon>Artemiidae</taxon>
        <taxon>Artemia</taxon>
    </lineage>
</organism>
<evidence type="ECO:0000313" key="6">
    <source>
        <dbReference type="Proteomes" id="UP001187531"/>
    </source>
</evidence>
<feature type="compositionally biased region" description="Low complexity" evidence="3">
    <location>
        <begin position="563"/>
        <end position="576"/>
    </location>
</feature>
<gene>
    <name evidence="5" type="ORF">QYM36_015329</name>
</gene>
<evidence type="ECO:0000313" key="5">
    <source>
        <dbReference type="EMBL" id="KAK2707587.1"/>
    </source>
</evidence>
<reference evidence="5" key="1">
    <citation type="submission" date="2023-07" db="EMBL/GenBank/DDBJ databases">
        <title>Chromosome-level genome assembly of Artemia franciscana.</title>
        <authorList>
            <person name="Jo E."/>
        </authorList>
    </citation>
    <scope>NUCLEOTIDE SEQUENCE</scope>
    <source>
        <tissue evidence="5">Whole body</tissue>
    </source>
</reference>
<keyword evidence="1 2" id="KW-0193">Cuticle</keyword>
<dbReference type="Pfam" id="PF00379">
    <property type="entry name" value="Chitin_bind_4"/>
    <property type="match status" value="1"/>
</dbReference>
<dbReference type="GO" id="GO:0042302">
    <property type="term" value="F:structural constituent of cuticle"/>
    <property type="evidence" value="ECO:0007669"/>
    <property type="project" value="UniProtKB-UniRule"/>
</dbReference>
<evidence type="ECO:0000256" key="2">
    <source>
        <dbReference type="PROSITE-ProRule" id="PRU00497"/>
    </source>
</evidence>
<dbReference type="InterPro" id="IPR000618">
    <property type="entry name" value="Insect_cuticle"/>
</dbReference>
<evidence type="ECO:0000256" key="4">
    <source>
        <dbReference type="SAM" id="SignalP"/>
    </source>
</evidence>
<dbReference type="Proteomes" id="UP001187531">
    <property type="component" value="Unassembled WGS sequence"/>
</dbReference>
<evidence type="ECO:0008006" key="7">
    <source>
        <dbReference type="Google" id="ProtNLM"/>
    </source>
</evidence>
<dbReference type="InterPro" id="IPR051217">
    <property type="entry name" value="Insect_Cuticle_Struc_Prot"/>
</dbReference>
<proteinExistence type="predicted"/>
<keyword evidence="4" id="KW-0732">Signal</keyword>
<feature type="region of interest" description="Disordered" evidence="3">
    <location>
        <begin position="555"/>
        <end position="576"/>
    </location>
</feature>
<protein>
    <recommendedName>
        <fullName evidence="7">Cuticle protein</fullName>
    </recommendedName>
</protein>
<accession>A0AA88HMG7</accession>
<evidence type="ECO:0000256" key="1">
    <source>
        <dbReference type="ARBA" id="ARBA00022460"/>
    </source>
</evidence>
<dbReference type="PROSITE" id="PS51155">
    <property type="entry name" value="CHIT_BIND_RR_2"/>
    <property type="match status" value="1"/>
</dbReference>